<feature type="transmembrane region" description="Helical" evidence="7">
    <location>
        <begin position="74"/>
        <end position="97"/>
    </location>
</feature>
<evidence type="ECO:0000256" key="6">
    <source>
        <dbReference type="ARBA" id="ARBA00023136"/>
    </source>
</evidence>
<keyword evidence="6 7" id="KW-0472">Membrane</keyword>
<evidence type="ECO:0000256" key="3">
    <source>
        <dbReference type="ARBA" id="ARBA00022475"/>
    </source>
</evidence>
<feature type="transmembrane region" description="Helical" evidence="7">
    <location>
        <begin position="109"/>
        <end position="129"/>
    </location>
</feature>
<evidence type="ECO:0000313" key="10">
    <source>
        <dbReference type="Proteomes" id="UP000007939"/>
    </source>
</evidence>
<dbReference type="PANTHER" id="PTHR43744:SF9">
    <property type="entry name" value="POLYGALACTURONAN_RHAMNOGALACTURONAN TRANSPORT SYSTEM PERMEASE PROTEIN YTCP"/>
    <property type="match status" value="1"/>
</dbReference>
<dbReference type="PROSITE" id="PS50928">
    <property type="entry name" value="ABC_TM1"/>
    <property type="match status" value="1"/>
</dbReference>
<dbReference type="HOGENOM" id="CLU_016047_1_0_12"/>
<evidence type="ECO:0000259" key="8">
    <source>
        <dbReference type="PROSITE" id="PS50928"/>
    </source>
</evidence>
<keyword evidence="4 7" id="KW-0812">Transmembrane</keyword>
<dbReference type="AlphaFoldDB" id="F4GLH1"/>
<evidence type="ECO:0000256" key="1">
    <source>
        <dbReference type="ARBA" id="ARBA00004651"/>
    </source>
</evidence>
<reference evidence="10" key="1">
    <citation type="submission" date="2011-04" db="EMBL/GenBank/DDBJ databases">
        <title>The complete genome of Spirochaeta coccoides DSM 17374.</title>
        <authorList>
            <person name="Lucas S."/>
            <person name="Copeland A."/>
            <person name="Lapidus A."/>
            <person name="Bruce D."/>
            <person name="Goodwin L."/>
            <person name="Pitluck S."/>
            <person name="Peters L."/>
            <person name="Kyrpides N."/>
            <person name="Mavromatis K."/>
            <person name="Pagani I."/>
            <person name="Ivanova N."/>
            <person name="Ovchinnikova G."/>
            <person name="Lu M."/>
            <person name="Detter J.C."/>
            <person name="Tapia R."/>
            <person name="Han C."/>
            <person name="Land M."/>
            <person name="Hauser L."/>
            <person name="Markowitz V."/>
            <person name="Cheng J.-F."/>
            <person name="Hugenholtz P."/>
            <person name="Woyke T."/>
            <person name="Wu D."/>
            <person name="Spring S."/>
            <person name="Schroeder M."/>
            <person name="Brambilla E."/>
            <person name="Klenk H.-P."/>
            <person name="Eisen J.A."/>
        </authorList>
    </citation>
    <scope>NUCLEOTIDE SEQUENCE [LARGE SCALE GENOMIC DNA]</scope>
    <source>
        <strain evidence="10">ATCC BAA-1237 / DSM 17374 / SPN1</strain>
    </source>
</reference>
<dbReference type="SUPFAM" id="SSF161098">
    <property type="entry name" value="MetI-like"/>
    <property type="match status" value="1"/>
</dbReference>
<dbReference type="CDD" id="cd06261">
    <property type="entry name" value="TM_PBP2"/>
    <property type="match status" value="1"/>
</dbReference>
<sequence>MKVASRSHQRGNIVLVLICVLTIFLCLFPMLHIAARSLSSSTALIRNEVTFWPKGWNLNAYRLVLRDSRYTISLVWTAFITVIGTCLSLVMTTLCAYPLVFDKLKGRKLINTFIIFTMYFNAGTIPMYLLLKDLGMLNKPLVLIIPYCLSVFNMIIMRSFFYTIPESLRESAEIDGAGPVTVLVRIYLPLSMPVIATLALFYAVGRWNGFSDALLFMNDRRYYPIQLLLYNIINAISSIETATQEGFSPPGLDETLKAATIMFATVPILVVYPFLQKYFITGVTLGAIKE</sequence>
<dbReference type="Pfam" id="PF00528">
    <property type="entry name" value="BPD_transp_1"/>
    <property type="match status" value="1"/>
</dbReference>
<feature type="transmembrane region" description="Helical" evidence="7">
    <location>
        <begin position="12"/>
        <end position="35"/>
    </location>
</feature>
<organism evidence="9 10">
    <name type="scientific">Parasphaerochaeta coccoides (strain ATCC BAA-1237 / DSM 17374 / SPN1)</name>
    <name type="common">Sphaerochaeta coccoides</name>
    <dbReference type="NCBI Taxonomy" id="760011"/>
    <lineage>
        <taxon>Bacteria</taxon>
        <taxon>Pseudomonadati</taxon>
        <taxon>Spirochaetota</taxon>
        <taxon>Spirochaetia</taxon>
        <taxon>Spirochaetales</taxon>
        <taxon>Sphaerochaetaceae</taxon>
        <taxon>Parasphaerochaeta</taxon>
    </lineage>
</organism>
<dbReference type="PANTHER" id="PTHR43744">
    <property type="entry name" value="ABC TRANSPORTER PERMEASE PROTEIN MG189-RELATED-RELATED"/>
    <property type="match status" value="1"/>
</dbReference>
<feature type="domain" description="ABC transmembrane type-1" evidence="8">
    <location>
        <begin position="74"/>
        <end position="274"/>
    </location>
</feature>
<keyword evidence="3" id="KW-1003">Cell membrane</keyword>
<dbReference type="Gene3D" id="1.10.3720.10">
    <property type="entry name" value="MetI-like"/>
    <property type="match status" value="1"/>
</dbReference>
<dbReference type="EMBL" id="CP002659">
    <property type="protein sequence ID" value="AEC01941.1"/>
    <property type="molecule type" value="Genomic_DNA"/>
</dbReference>
<evidence type="ECO:0000256" key="4">
    <source>
        <dbReference type="ARBA" id="ARBA00022692"/>
    </source>
</evidence>
<proteinExistence type="inferred from homology"/>
<protein>
    <submittedName>
        <fullName evidence="9">Binding-protein-dependent transport systems inner membrane component</fullName>
    </submittedName>
</protein>
<dbReference type="Proteomes" id="UP000007939">
    <property type="component" value="Chromosome"/>
</dbReference>
<evidence type="ECO:0000256" key="2">
    <source>
        <dbReference type="ARBA" id="ARBA00022448"/>
    </source>
</evidence>
<accession>F4GLH1</accession>
<feature type="transmembrane region" description="Helical" evidence="7">
    <location>
        <begin position="182"/>
        <end position="203"/>
    </location>
</feature>
<dbReference type="GO" id="GO:0055085">
    <property type="term" value="P:transmembrane transport"/>
    <property type="evidence" value="ECO:0007669"/>
    <property type="project" value="InterPro"/>
</dbReference>
<name>F4GLH1_PARC1</name>
<reference evidence="9 10" key="2">
    <citation type="journal article" date="2012" name="Stand. Genomic Sci.">
        <title>Complete genome sequence of the termite hindgut bacterium Spirochaeta coccoides type strain (SPN1(T)), reclassification in the genus Sphaerochaeta as Sphaerochaeta coccoides comb. nov. and emendations of the family Spirochaetaceae and the genus Sphaerochaeta.</title>
        <authorList>
            <person name="Abt B."/>
            <person name="Han C."/>
            <person name="Scheuner C."/>
            <person name="Lu M."/>
            <person name="Lapidus A."/>
            <person name="Nolan M."/>
            <person name="Lucas S."/>
            <person name="Hammon N."/>
            <person name="Deshpande S."/>
            <person name="Cheng J.F."/>
            <person name="Tapia R."/>
            <person name="Goodwin L.A."/>
            <person name="Pitluck S."/>
            <person name="Liolios K."/>
            <person name="Pagani I."/>
            <person name="Ivanova N."/>
            <person name="Mavromatis K."/>
            <person name="Mikhailova N."/>
            <person name="Huntemann M."/>
            <person name="Pati A."/>
            <person name="Chen A."/>
            <person name="Palaniappan K."/>
            <person name="Land M."/>
            <person name="Hauser L."/>
            <person name="Brambilla E.M."/>
            <person name="Rohde M."/>
            <person name="Spring S."/>
            <person name="Gronow S."/>
            <person name="Goker M."/>
            <person name="Woyke T."/>
            <person name="Bristow J."/>
            <person name="Eisen J.A."/>
            <person name="Markowitz V."/>
            <person name="Hugenholtz P."/>
            <person name="Kyrpides N.C."/>
            <person name="Klenk H.P."/>
            <person name="Detter J.C."/>
        </authorList>
    </citation>
    <scope>NUCLEOTIDE SEQUENCE [LARGE SCALE GENOMIC DNA]</scope>
    <source>
        <strain evidence="10">ATCC BAA-1237 / DSM 17374 / SPN1</strain>
    </source>
</reference>
<gene>
    <name evidence="9" type="ordered locus">Spico_0715</name>
</gene>
<comment type="subcellular location">
    <subcellularLocation>
        <location evidence="1 7">Cell membrane</location>
        <topology evidence="1 7">Multi-pass membrane protein</topology>
    </subcellularLocation>
</comment>
<evidence type="ECO:0000256" key="7">
    <source>
        <dbReference type="RuleBase" id="RU363032"/>
    </source>
</evidence>
<dbReference type="RefSeq" id="WP_013739337.1">
    <property type="nucleotide sequence ID" value="NC_015436.1"/>
</dbReference>
<dbReference type="KEGG" id="scc:Spico_0715"/>
<dbReference type="STRING" id="760011.Spico_0715"/>
<evidence type="ECO:0000313" key="9">
    <source>
        <dbReference type="EMBL" id="AEC01941.1"/>
    </source>
</evidence>
<dbReference type="eggNOG" id="COG0395">
    <property type="taxonomic scope" value="Bacteria"/>
</dbReference>
<evidence type="ECO:0000256" key="5">
    <source>
        <dbReference type="ARBA" id="ARBA00022989"/>
    </source>
</evidence>
<dbReference type="InterPro" id="IPR000515">
    <property type="entry name" value="MetI-like"/>
</dbReference>
<feature type="transmembrane region" description="Helical" evidence="7">
    <location>
        <begin position="255"/>
        <end position="275"/>
    </location>
</feature>
<feature type="transmembrane region" description="Helical" evidence="7">
    <location>
        <begin position="141"/>
        <end position="161"/>
    </location>
</feature>
<dbReference type="GO" id="GO:0005886">
    <property type="term" value="C:plasma membrane"/>
    <property type="evidence" value="ECO:0007669"/>
    <property type="project" value="UniProtKB-SubCell"/>
</dbReference>
<dbReference type="InterPro" id="IPR035906">
    <property type="entry name" value="MetI-like_sf"/>
</dbReference>
<keyword evidence="2 7" id="KW-0813">Transport</keyword>
<dbReference type="OrthoDB" id="356811at2"/>
<comment type="similarity">
    <text evidence="7">Belongs to the binding-protein-dependent transport system permease family.</text>
</comment>
<keyword evidence="10" id="KW-1185">Reference proteome</keyword>
<keyword evidence="5 7" id="KW-1133">Transmembrane helix</keyword>